<gene>
    <name evidence="1" type="primary">LOC108053757</name>
</gene>
<dbReference type="AlphaFoldDB" id="A0A6P4FN29"/>
<protein>
    <submittedName>
        <fullName evidence="1">Uncharacterized protein LOC108053757</fullName>
    </submittedName>
</protein>
<evidence type="ECO:0000313" key="1">
    <source>
        <dbReference type="RefSeq" id="XP_016991960.1"/>
    </source>
</evidence>
<organism evidence="1">
    <name type="scientific">Drosophila rhopaloa</name>
    <name type="common">Fruit fly</name>
    <dbReference type="NCBI Taxonomy" id="1041015"/>
    <lineage>
        <taxon>Eukaryota</taxon>
        <taxon>Metazoa</taxon>
        <taxon>Ecdysozoa</taxon>
        <taxon>Arthropoda</taxon>
        <taxon>Hexapoda</taxon>
        <taxon>Insecta</taxon>
        <taxon>Pterygota</taxon>
        <taxon>Neoptera</taxon>
        <taxon>Endopterygota</taxon>
        <taxon>Diptera</taxon>
        <taxon>Brachycera</taxon>
        <taxon>Muscomorpha</taxon>
        <taxon>Ephydroidea</taxon>
        <taxon>Drosophilidae</taxon>
        <taxon>Drosophila</taxon>
        <taxon>Sophophora</taxon>
    </lineage>
</organism>
<reference evidence="1" key="1">
    <citation type="submission" date="2025-08" db="UniProtKB">
        <authorList>
            <consortium name="RefSeq"/>
        </authorList>
    </citation>
    <scope>IDENTIFICATION</scope>
</reference>
<proteinExistence type="predicted"/>
<sequence>MPTTTIIHRNFRRIIRIIRPNHIRRHPHPHPRRQQRAAIRQRRDMAARITPSPCTTPNGPVTIHVQELPTTAEIRILSNWDLGQDSIRQYQRPSHLLRRH</sequence>
<dbReference type="RefSeq" id="XP_016991960.1">
    <property type="nucleotide sequence ID" value="XM_017136471.1"/>
</dbReference>
<accession>A0A6P4FN29</accession>
<name>A0A6P4FN29_DRORH</name>